<evidence type="ECO:0000256" key="2">
    <source>
        <dbReference type="ARBA" id="ARBA00009809"/>
    </source>
</evidence>
<dbReference type="Proteomes" id="UP001152561">
    <property type="component" value="Unassembled WGS sequence"/>
</dbReference>
<name>A0A9Q1L728_9SOLA</name>
<dbReference type="Pfam" id="PF01301">
    <property type="entry name" value="Glyco_hydro_35"/>
    <property type="match status" value="1"/>
</dbReference>
<dbReference type="FunFam" id="2.60.120.260:FF:000142">
    <property type="entry name" value="Beta-galactosidase"/>
    <property type="match status" value="1"/>
</dbReference>
<dbReference type="InterPro" id="IPR031330">
    <property type="entry name" value="Gly_Hdrlase_35_cat"/>
</dbReference>
<evidence type="ECO:0000259" key="11">
    <source>
        <dbReference type="PROSITE" id="PS50102"/>
    </source>
</evidence>
<feature type="compositionally biased region" description="Polar residues" evidence="10">
    <location>
        <begin position="123"/>
        <end position="141"/>
    </location>
</feature>
<proteinExistence type="inferred from homology"/>
<feature type="compositionally biased region" description="Acidic residues" evidence="10">
    <location>
        <begin position="445"/>
        <end position="457"/>
    </location>
</feature>
<dbReference type="GO" id="GO:0003723">
    <property type="term" value="F:RNA binding"/>
    <property type="evidence" value="ECO:0007669"/>
    <property type="project" value="UniProtKB-UniRule"/>
</dbReference>
<dbReference type="EMBL" id="JAJAGQ010000022">
    <property type="protein sequence ID" value="KAJ8530207.1"/>
    <property type="molecule type" value="Genomic_DNA"/>
</dbReference>
<organism evidence="12 13">
    <name type="scientific">Anisodus acutangulus</name>
    <dbReference type="NCBI Taxonomy" id="402998"/>
    <lineage>
        <taxon>Eukaryota</taxon>
        <taxon>Viridiplantae</taxon>
        <taxon>Streptophyta</taxon>
        <taxon>Embryophyta</taxon>
        <taxon>Tracheophyta</taxon>
        <taxon>Spermatophyta</taxon>
        <taxon>Magnoliopsida</taxon>
        <taxon>eudicotyledons</taxon>
        <taxon>Gunneridae</taxon>
        <taxon>Pentapetalae</taxon>
        <taxon>asterids</taxon>
        <taxon>lamiids</taxon>
        <taxon>Solanales</taxon>
        <taxon>Solanaceae</taxon>
        <taxon>Solanoideae</taxon>
        <taxon>Hyoscyameae</taxon>
        <taxon>Anisodus</taxon>
    </lineage>
</organism>
<evidence type="ECO:0000256" key="8">
    <source>
        <dbReference type="RuleBase" id="RU000675"/>
    </source>
</evidence>
<feature type="compositionally biased region" description="Basic and acidic residues" evidence="10">
    <location>
        <begin position="966"/>
        <end position="978"/>
    </location>
</feature>
<feature type="compositionally biased region" description="Basic and acidic residues" evidence="10">
    <location>
        <begin position="142"/>
        <end position="151"/>
    </location>
</feature>
<dbReference type="GO" id="GO:0005975">
    <property type="term" value="P:carbohydrate metabolic process"/>
    <property type="evidence" value="ECO:0007669"/>
    <property type="project" value="InterPro"/>
</dbReference>
<dbReference type="SUPFAM" id="SSF51445">
    <property type="entry name" value="(Trans)glycosidases"/>
    <property type="match status" value="1"/>
</dbReference>
<dbReference type="Gene3D" id="3.30.70.330">
    <property type="match status" value="4"/>
</dbReference>
<feature type="compositionally biased region" description="Low complexity" evidence="10">
    <location>
        <begin position="853"/>
        <end position="867"/>
    </location>
</feature>
<dbReference type="CDD" id="cd12416">
    <property type="entry name" value="RRM4_RBM28_like"/>
    <property type="match status" value="1"/>
</dbReference>
<feature type="compositionally biased region" description="Basic and acidic residues" evidence="10">
    <location>
        <begin position="807"/>
        <end position="830"/>
    </location>
</feature>
<comment type="similarity">
    <text evidence="2 9">Belongs to the glycosyl hydrolase 35 family.</text>
</comment>
<protein>
    <recommendedName>
        <fullName evidence="3 8">Beta-galactosidase</fullName>
        <ecNumber evidence="3 8">3.2.1.23</ecNumber>
    </recommendedName>
</protein>
<dbReference type="Gene3D" id="3.20.20.80">
    <property type="entry name" value="Glycosidases"/>
    <property type="match status" value="1"/>
</dbReference>
<evidence type="ECO:0000256" key="6">
    <source>
        <dbReference type="ARBA" id="ARBA00023295"/>
    </source>
</evidence>
<keyword evidence="6 8" id="KW-0326">Glycosidase</keyword>
<evidence type="ECO:0000256" key="5">
    <source>
        <dbReference type="ARBA" id="ARBA00022801"/>
    </source>
</evidence>
<feature type="region of interest" description="Disordered" evidence="10">
    <location>
        <begin position="807"/>
        <end position="978"/>
    </location>
</feature>
<evidence type="ECO:0000256" key="9">
    <source>
        <dbReference type="RuleBase" id="RU003679"/>
    </source>
</evidence>
<dbReference type="FunFam" id="3.20.20.80:FF:000021">
    <property type="entry name" value="Beta-galactosidase"/>
    <property type="match status" value="1"/>
</dbReference>
<reference evidence="13" key="1">
    <citation type="journal article" date="2023" name="Proc. Natl. Acad. Sci. U.S.A.">
        <title>Genomic and structural basis for evolution of tropane alkaloid biosynthesis.</title>
        <authorList>
            <person name="Wanga Y.-J."/>
            <person name="Taina T."/>
            <person name="Yua J.-Y."/>
            <person name="Lia J."/>
            <person name="Xua B."/>
            <person name="Chenc J."/>
            <person name="D'Auriad J.C."/>
            <person name="Huanga J.-P."/>
            <person name="Huanga S.-X."/>
        </authorList>
    </citation>
    <scope>NUCLEOTIDE SEQUENCE [LARGE SCALE GENOMIC DNA]</scope>
    <source>
        <strain evidence="13">cv. KIB-2019</strain>
    </source>
</reference>
<dbReference type="InterPro" id="IPR035979">
    <property type="entry name" value="RBD_domain_sf"/>
</dbReference>
<dbReference type="PANTHER" id="PTHR23421">
    <property type="entry name" value="BETA-GALACTOSIDASE RELATED"/>
    <property type="match status" value="1"/>
</dbReference>
<feature type="domain" description="RRM" evidence="11">
    <location>
        <begin position="18"/>
        <end position="96"/>
    </location>
</feature>
<feature type="domain" description="RRM" evidence="11">
    <location>
        <begin position="697"/>
        <end position="787"/>
    </location>
</feature>
<gene>
    <name evidence="12" type="ORF">K7X08_037042</name>
</gene>
<dbReference type="InterPro" id="IPR041392">
    <property type="entry name" value="GHD"/>
</dbReference>
<evidence type="ECO:0000256" key="10">
    <source>
        <dbReference type="SAM" id="MobiDB-lite"/>
    </source>
</evidence>
<feature type="domain" description="RRM" evidence="11">
    <location>
        <begin position="545"/>
        <end position="628"/>
    </location>
</feature>
<keyword evidence="13" id="KW-1185">Reference proteome</keyword>
<evidence type="ECO:0000256" key="3">
    <source>
        <dbReference type="ARBA" id="ARBA00012756"/>
    </source>
</evidence>
<keyword evidence="7" id="KW-0694">RNA-binding</keyword>
<dbReference type="Gene3D" id="2.60.120.260">
    <property type="entry name" value="Galactose-binding domain-like"/>
    <property type="match status" value="2"/>
</dbReference>
<dbReference type="EC" id="3.2.1.23" evidence="3 8"/>
<feature type="domain" description="RRM" evidence="11">
    <location>
        <begin position="324"/>
        <end position="402"/>
    </location>
</feature>
<dbReference type="OrthoDB" id="439808at2759"/>
<dbReference type="SUPFAM" id="SSF49785">
    <property type="entry name" value="Galactose-binding domain-like"/>
    <property type="match status" value="2"/>
</dbReference>
<dbReference type="FunFam" id="2.60.120.260:FF:000076">
    <property type="entry name" value="Beta-galactosidase"/>
    <property type="match status" value="1"/>
</dbReference>
<dbReference type="InterPro" id="IPR008979">
    <property type="entry name" value="Galactose-bd-like_sf"/>
</dbReference>
<sequence length="1713" mass="189421">MGKNKKTMSGGDNQHSHSTIFVNNLPYSFTNAQLEETFSEVGPIRRCFMVTNKGSSEHRGFGFVQFASVDDANCSIELKNGSLVGGRKIGVKQAMQRVPREQRQPKGDQESSAQAKDVKDGPSTESVEQKQASKLQGTERTVQAKDSKDGPSTKAVEQKQASKPQGTERTAQAKDGKDGPSTEAVEHKQASNPQGIEISGKHTRKRKAALLSNAAADEGNYSGKQRVARTVIIGGIVHADMAKEAHQLAAKCGTICSVTYPLPKEEIENHGLAHDGCKMDASSVLFPSVKSAQACVASLHQKEVHGTTLWARQLGGEGSKTQRWKLIVRNLPFKAKVNEIKDMFSKVGFVWDVFIPKNFETGLSKGFAFVKFTSKQHAENAIKAFNGKTMSKRTIAVDWAVSKKVYASGGQSSATAEDEQSAKDSSGNDTEDEDIDIDGKSQQAEGDEDDSELLEEDNQTEVNFDEEANIAKKVLQNFISPTSIGPGTSTNDISNLPKQGNEVETVLPLDEPLDASTPNKALDDDLGKGKEINAMQGEGADDLQGTIFISNLPFDVDHGEVKQRFFAFGEVEYFAPVLERVTKRPRGTGFLKFKTAASAEAAISAASDVDGLGVFLKGRQLKILKALDKKAAHDKELEKTKKEDNDHRNLYLAKEGLILEGTPAAEGVSVSDMSKRKGLQEKKIVKLKSPNFHVSRTRLIIYNIPKSMTEKQLKTLCIDAVTSRATKQKPIIRQIKFLKDVKKGQVVTKNHSRGVAFLEFSEHEHALVALRVLNNNPETFGPEHRPIVEFALDNIQTMKLREKLQQRGFNRNREDLQQNDNKNERDPRDKQSRKRTLSVAGKRDEVKNKRVRGVTSGEGNGSSVSGSKDGDQPKNKGVKGAISEGERDEKNKKKGGKNLGGAKEKPKNNREGKKQGGFGSENSGNATPKVGHKENVAVRTTKRKFEDKTSQQKPNISLQNKKRDKKKTDPVGRDGVDKLDMLIQQYTSKFTHNSSNQTDSNQKGSKQLKSVTYDKKSLIINGQRKILISGSIHYPRSTPDMWEGIIQKAKDGGLDVIETYVFWNLHEPSPGNYNFEGRNDLVRFIKLVQKAGLYMHLRIGPYICGEWNFGGFPVWLKYVPGITFRTDNEPFKREMQRFTAKIVQMMKNEKLFQTQGGPIILSQIENEYGLEIRKYGAPGHAYMTWAAKMAVEMGTGVPWIMCKEDDAPDPVINTCNGFYCDYFSPNKPNKPTIWTEAWSGWFDDFGGPVHHRPVEDLAFAVARFVQKGGSLVNYYMYHGGTNFGRTAGGPFITTSYDYDAPIDEYGLIRQPKYDHLKELHKAIKLCEPALISADPTITALGNYEQAHVFSSGSGHCAAFLANYHLSSTARVTFKHKHYDLPPWSISILPDCKNVVFNTAKVGVKTSTAQMLSTNVQLRSWETFSEDVSTIDADSKLTVVGLLEQLNVTRDASDYLWYTTSVEINSAESFLHRGQHLTLTVQSAGHALHVYINGRLSGSVYGNRENRRVTFTGGVNLHAGINRISLLSVAVGLPNNGAHYETWSTGVLGPVVLHGLDKGPRDLSWQKWSYQVGLRGESMNLASNAISAAEWAGGSLIARQQQPLTWYKVYFNAPRGSDPLALDMGSMGKGQVWINGQSIGRYWTAYATGNCSPCTYAATYRQGKCQTGCGQPTQRWYHVPRSWLKPTGNLLVVFEEIGGDASRISLVKRSITYV</sequence>
<comment type="caution">
    <text evidence="12">The sequence shown here is derived from an EMBL/GenBank/DDBJ whole genome shotgun (WGS) entry which is preliminary data.</text>
</comment>
<dbReference type="Pfam" id="PF00076">
    <property type="entry name" value="RRM_1"/>
    <property type="match status" value="3"/>
</dbReference>
<feature type="region of interest" description="Disordered" evidence="10">
    <location>
        <begin position="93"/>
        <end position="204"/>
    </location>
</feature>
<dbReference type="SMART" id="SM00360">
    <property type="entry name" value="RRM"/>
    <property type="match status" value="4"/>
</dbReference>
<comment type="catalytic activity">
    <reaction evidence="1 8">
        <text>Hydrolysis of terminal non-reducing beta-D-galactose residues in beta-D-galactosides.</text>
        <dbReference type="EC" id="3.2.1.23"/>
    </reaction>
</comment>
<keyword evidence="5 8" id="KW-0378">Hydrolase</keyword>
<dbReference type="InterPro" id="IPR048913">
    <property type="entry name" value="BetaGal_gal-bd"/>
</dbReference>
<evidence type="ECO:0000256" key="7">
    <source>
        <dbReference type="PROSITE-ProRule" id="PRU00176"/>
    </source>
</evidence>
<feature type="compositionally biased region" description="Polar residues" evidence="10">
    <location>
        <begin position="159"/>
        <end position="170"/>
    </location>
</feature>
<evidence type="ECO:0000256" key="1">
    <source>
        <dbReference type="ARBA" id="ARBA00001412"/>
    </source>
</evidence>
<dbReference type="PRINTS" id="PR00742">
    <property type="entry name" value="GLHYDRLASE35"/>
</dbReference>
<evidence type="ECO:0000256" key="4">
    <source>
        <dbReference type="ARBA" id="ARBA00022729"/>
    </source>
</evidence>
<feature type="compositionally biased region" description="Basic and acidic residues" evidence="10">
    <location>
        <begin position="171"/>
        <end position="189"/>
    </location>
</feature>
<feature type="region of interest" description="Disordered" evidence="10">
    <location>
        <begin position="989"/>
        <end position="1008"/>
    </location>
</feature>
<dbReference type="Pfam" id="PF21467">
    <property type="entry name" value="BetaGal_gal-bd"/>
    <property type="match status" value="2"/>
</dbReference>
<accession>A0A9Q1L728</accession>
<dbReference type="CDD" id="cd12413">
    <property type="entry name" value="RRM1_RBM28_like"/>
    <property type="match status" value="1"/>
</dbReference>
<dbReference type="InterPro" id="IPR001944">
    <property type="entry name" value="Glycoside_Hdrlase_35"/>
</dbReference>
<feature type="compositionally biased region" description="Basic and acidic residues" evidence="10">
    <location>
        <begin position="902"/>
        <end position="914"/>
    </location>
</feature>
<feature type="compositionally biased region" description="Basic and acidic residues" evidence="10">
    <location>
        <begin position="98"/>
        <end position="109"/>
    </location>
</feature>
<dbReference type="GO" id="GO:0004565">
    <property type="term" value="F:beta-galactosidase activity"/>
    <property type="evidence" value="ECO:0007669"/>
    <property type="project" value="UniProtKB-EC"/>
</dbReference>
<dbReference type="InterPro" id="IPR012677">
    <property type="entry name" value="Nucleotide-bd_a/b_plait_sf"/>
</dbReference>
<keyword evidence="4" id="KW-0732">Signal</keyword>
<evidence type="ECO:0000313" key="12">
    <source>
        <dbReference type="EMBL" id="KAJ8530207.1"/>
    </source>
</evidence>
<evidence type="ECO:0000313" key="13">
    <source>
        <dbReference type="Proteomes" id="UP001152561"/>
    </source>
</evidence>
<dbReference type="FunFam" id="2.60.120.260:FF:000061">
    <property type="entry name" value="Beta-galactosidase"/>
    <property type="match status" value="1"/>
</dbReference>
<feature type="region of interest" description="Disordered" evidence="10">
    <location>
        <begin position="408"/>
        <end position="457"/>
    </location>
</feature>
<dbReference type="InterPro" id="IPR000504">
    <property type="entry name" value="RRM_dom"/>
</dbReference>
<dbReference type="InterPro" id="IPR019801">
    <property type="entry name" value="Glyco_hydro_35_CS"/>
</dbReference>
<dbReference type="PROSITE" id="PS01182">
    <property type="entry name" value="GLYCOSYL_HYDROL_F35"/>
    <property type="match status" value="1"/>
</dbReference>
<dbReference type="FunFam" id="3.30.70.330:FF:000182">
    <property type="entry name" value="RNA-binding motif protein 28"/>
    <property type="match status" value="1"/>
</dbReference>
<dbReference type="SUPFAM" id="SSF54928">
    <property type="entry name" value="RNA-binding domain, RBD"/>
    <property type="match status" value="4"/>
</dbReference>
<dbReference type="PROSITE" id="PS50102">
    <property type="entry name" value="RRM"/>
    <property type="match status" value="4"/>
</dbReference>
<dbReference type="InterPro" id="IPR017853">
    <property type="entry name" value="GH"/>
</dbReference>
<dbReference type="CDD" id="cd12414">
    <property type="entry name" value="RRM2_RBM28_like"/>
    <property type="match status" value="1"/>
</dbReference>
<dbReference type="Pfam" id="PF17834">
    <property type="entry name" value="GHD"/>
    <property type="match status" value="1"/>
</dbReference>